<dbReference type="Proteomes" id="UP000230000">
    <property type="component" value="Unassembled WGS sequence"/>
</dbReference>
<gene>
    <name evidence="3" type="ORF">BXY57_1597</name>
</gene>
<dbReference type="InterPro" id="IPR023856">
    <property type="entry name" value="Bdr"/>
</dbReference>
<sequence length="336" mass="38315">MMQEQVANDVLDVLIIGGGPIGMACGIECVKNDLSYLIVEKGCLVNSLYNYPLNMTFFSTSDRLEIGGVPFISHNYKPTRSEALEYYRRVALSWKLRIKLYEAVTYTEKQGDIFVVHTSRNRKYFTRAIIVATGFYDIPNKLNVPGEDLPKVHHYFREAHPYFGQRIAVIGAANSAVDVALETYRKGAAEVTMIIREEQISDRVKYWVKPDIENRIKNGEIKAYFQSQVVAIREEEIDVQTPQGLITLPNDFVLAMTGYLPNFALLENLGVQIQDDEMRTPVYNEATMETNQPNVYLAGVVCGGLQTNKWFIENSRVHAVTIIQDLKRKKWLCNRN</sequence>
<dbReference type="PRINTS" id="PR00469">
    <property type="entry name" value="PNDRDTASEII"/>
</dbReference>
<dbReference type="PRINTS" id="PR00368">
    <property type="entry name" value="FADPNR"/>
</dbReference>
<accession>A0A2M9CVT1</accession>
<reference evidence="3 4" key="1">
    <citation type="submission" date="2017-11" db="EMBL/GenBank/DDBJ databases">
        <title>Genomic Encyclopedia of Archaeal and Bacterial Type Strains, Phase II (KMG-II): From Individual Species to Whole Genera.</title>
        <authorList>
            <person name="Goeker M."/>
        </authorList>
    </citation>
    <scope>NUCLEOTIDE SEQUENCE [LARGE SCALE GENOMIC DNA]</scope>
    <source>
        <strain evidence="3 4">DSM 27268</strain>
    </source>
</reference>
<dbReference type="PANTHER" id="PTHR48105">
    <property type="entry name" value="THIOREDOXIN REDUCTASE 1-RELATED-RELATED"/>
    <property type="match status" value="1"/>
</dbReference>
<dbReference type="Pfam" id="PF13738">
    <property type="entry name" value="Pyr_redox_3"/>
    <property type="match status" value="1"/>
</dbReference>
<dbReference type="AlphaFoldDB" id="A0A2M9CVT1"/>
<dbReference type="NCBIfam" id="TIGR04018">
    <property type="entry name" value="Bthiol_YpdA"/>
    <property type="match status" value="1"/>
</dbReference>
<evidence type="ECO:0000313" key="4">
    <source>
        <dbReference type="Proteomes" id="UP000230000"/>
    </source>
</evidence>
<name>A0A2M9CVT1_9BACT</name>
<keyword evidence="4" id="KW-1185">Reference proteome</keyword>
<evidence type="ECO:0000313" key="3">
    <source>
        <dbReference type="EMBL" id="PJJ76003.1"/>
    </source>
</evidence>
<dbReference type="GO" id="GO:0016491">
    <property type="term" value="F:oxidoreductase activity"/>
    <property type="evidence" value="ECO:0007669"/>
    <property type="project" value="UniProtKB-KW"/>
</dbReference>
<dbReference type="Gene3D" id="3.50.50.60">
    <property type="entry name" value="FAD/NAD(P)-binding domain"/>
    <property type="match status" value="1"/>
</dbReference>
<keyword evidence="1" id="KW-0285">Flavoprotein</keyword>
<proteinExistence type="predicted"/>
<evidence type="ECO:0000256" key="2">
    <source>
        <dbReference type="ARBA" id="ARBA00023002"/>
    </source>
</evidence>
<dbReference type="EMBL" id="PGFG01000001">
    <property type="protein sequence ID" value="PJJ76003.1"/>
    <property type="molecule type" value="Genomic_DNA"/>
</dbReference>
<comment type="caution">
    <text evidence="3">The sequence shown here is derived from an EMBL/GenBank/DDBJ whole genome shotgun (WGS) entry which is preliminary data.</text>
</comment>
<dbReference type="SUPFAM" id="SSF51905">
    <property type="entry name" value="FAD/NAD(P)-binding domain"/>
    <property type="match status" value="1"/>
</dbReference>
<dbReference type="InterPro" id="IPR036188">
    <property type="entry name" value="FAD/NAD-bd_sf"/>
</dbReference>
<dbReference type="InterPro" id="IPR050097">
    <property type="entry name" value="Ferredoxin-NADP_redctase_2"/>
</dbReference>
<keyword evidence="2" id="KW-0560">Oxidoreductase</keyword>
<evidence type="ECO:0000256" key="1">
    <source>
        <dbReference type="ARBA" id="ARBA00022630"/>
    </source>
</evidence>
<organism evidence="3 4">
    <name type="scientific">Thermoflavifilum aggregans</name>
    <dbReference type="NCBI Taxonomy" id="454188"/>
    <lineage>
        <taxon>Bacteria</taxon>
        <taxon>Pseudomonadati</taxon>
        <taxon>Bacteroidota</taxon>
        <taxon>Chitinophagia</taxon>
        <taxon>Chitinophagales</taxon>
        <taxon>Chitinophagaceae</taxon>
        <taxon>Thermoflavifilum</taxon>
    </lineage>
</organism>
<protein>
    <submittedName>
        <fullName evidence="3">Thioredoxin reductase (NADPH)</fullName>
    </submittedName>
</protein>